<dbReference type="PANTHER" id="PTHR37292">
    <property type="entry name" value="VNG6097C"/>
    <property type="match status" value="1"/>
</dbReference>
<organism evidence="1 2">
    <name type="scientific">Candidatus Gottesmanbacteria bacterium CG11_big_fil_rev_8_21_14_0_20_37_11</name>
    <dbReference type="NCBI Taxonomy" id="1974575"/>
    <lineage>
        <taxon>Bacteria</taxon>
        <taxon>Candidatus Gottesmaniibacteriota</taxon>
    </lineage>
</organism>
<comment type="caution">
    <text evidence="1">The sequence shown here is derived from an EMBL/GenBank/DDBJ whole genome shotgun (WGS) entry which is preliminary data.</text>
</comment>
<evidence type="ECO:0000313" key="2">
    <source>
        <dbReference type="Proteomes" id="UP000230707"/>
    </source>
</evidence>
<reference evidence="1 2" key="1">
    <citation type="submission" date="2017-09" db="EMBL/GenBank/DDBJ databases">
        <title>Depth-based differentiation of microbial function through sediment-hosted aquifers and enrichment of novel symbionts in the deep terrestrial subsurface.</title>
        <authorList>
            <person name="Probst A.J."/>
            <person name="Ladd B."/>
            <person name="Jarett J.K."/>
            <person name="Geller-Mcgrath D.E."/>
            <person name="Sieber C.M."/>
            <person name="Emerson J.B."/>
            <person name="Anantharaman K."/>
            <person name="Thomas B.C."/>
            <person name="Malmstrom R."/>
            <person name="Stieglmeier M."/>
            <person name="Klingl A."/>
            <person name="Woyke T."/>
            <person name="Ryan C.M."/>
            <person name="Banfield J.F."/>
        </authorList>
    </citation>
    <scope>NUCLEOTIDE SEQUENCE [LARGE SCALE GENOMIC DNA]</scope>
    <source>
        <strain evidence="1">CG11_big_fil_rev_8_21_14_0_20_37_11</strain>
    </source>
</reference>
<gene>
    <name evidence="1" type="ORF">COV53_00610</name>
</gene>
<protein>
    <recommendedName>
        <fullName evidence="3">Swt1-like HEPN domain-containing protein</fullName>
    </recommendedName>
</protein>
<evidence type="ECO:0008006" key="3">
    <source>
        <dbReference type="Google" id="ProtNLM"/>
    </source>
</evidence>
<proteinExistence type="predicted"/>
<dbReference type="PANTHER" id="PTHR37292:SF2">
    <property type="entry name" value="DUF262 DOMAIN-CONTAINING PROTEIN"/>
    <property type="match status" value="1"/>
</dbReference>
<dbReference type="Proteomes" id="UP000230707">
    <property type="component" value="Unassembled WGS sequence"/>
</dbReference>
<dbReference type="AlphaFoldDB" id="A0A2H0NJ84"/>
<accession>A0A2H0NJ84</accession>
<evidence type="ECO:0000313" key="1">
    <source>
        <dbReference type="EMBL" id="PIR08900.1"/>
    </source>
</evidence>
<sequence length="449" mass="51968">MDKIAEERDVTIRYPNDINIESLMDIRMYRKSAIKNGVLCLLTRRNPLHFKNNTQLPLRDVYYSDFNNAERHHIFPKSIVQKAYPAIKVHSLPNFCFIPAELNKEISNKKPSKYFAEFASENPDFEDTLKTHLIKYDESIKTDDFISFLSSRAAAMLEEITRATGSKISRVSADDANKAIDKVEKSLRNLLDKKLSVKNVNYWKGPIPGDIVDVVKGRLDDYLKKDPSKTVNDFTPRDLLDFCDIMDYYKIIICNWDIFQSLFRSKVETEKRFINLKEYRNTVKHNRGEIVPFIKKEGEAALEWLSIILEEKSKKKEEKSIAQDDIGIVSHKINSKEEIDTIVCPAKEDGFKATFLGEKQWYSIRISSSVIPRLKYLAIYEVSPVSAIRWAGKVLKVELFENGPKYRVYLSEIFKVGPIEKDSPKFVPQGSRYTKFDLLSKAKKLSDIF</sequence>
<name>A0A2H0NJ84_9BACT</name>
<dbReference type="EMBL" id="PCWS01000014">
    <property type="protein sequence ID" value="PIR08900.1"/>
    <property type="molecule type" value="Genomic_DNA"/>
</dbReference>